<dbReference type="Proteomes" id="UP000215453">
    <property type="component" value="Chromosome 15"/>
</dbReference>
<evidence type="ECO:0000313" key="1">
    <source>
        <dbReference type="EMBL" id="SMY30191.1"/>
    </source>
</evidence>
<accession>A0A1Y6M539</accession>
<sequence length="181" mass="21048">MGIHTSKPVTFSTFELPTELRHLVFAHELSKSDAIPNPVREPPLLLAFPTNTELREIYYSKNSFVIIVEKNNIIPFLDFSRKWLQVTQSMSANNLRIRQCSGPGNRNWDNLTQWLHSIFTGCPVKLTAQVHPNTEQRVLELFMDVIDIYGQRGTQNWASIERHTLPEFRELLGRLHPEWLL</sequence>
<name>A0A1Y6M539_ZYMTR</name>
<protein>
    <submittedName>
        <fullName evidence="1">Uncharacterized protein</fullName>
    </submittedName>
</protein>
<reference evidence="1 2" key="1">
    <citation type="submission" date="2016-10" db="EMBL/GenBank/DDBJ databases">
        <authorList>
            <person name="Varghese N."/>
        </authorList>
    </citation>
    <scope>NUCLEOTIDE SEQUENCE [LARGE SCALE GENOMIC DNA]</scope>
</reference>
<organism evidence="1 2">
    <name type="scientific">Zymoseptoria tritici ST99CH_1A5</name>
    <dbReference type="NCBI Taxonomy" id="1276529"/>
    <lineage>
        <taxon>Eukaryota</taxon>
        <taxon>Fungi</taxon>
        <taxon>Dikarya</taxon>
        <taxon>Ascomycota</taxon>
        <taxon>Pezizomycotina</taxon>
        <taxon>Dothideomycetes</taxon>
        <taxon>Dothideomycetidae</taxon>
        <taxon>Mycosphaerellales</taxon>
        <taxon>Mycosphaerellaceae</taxon>
        <taxon>Zymoseptoria</taxon>
    </lineage>
</organism>
<dbReference type="AlphaFoldDB" id="A0A1Y6M539"/>
<dbReference type="EMBL" id="LT882690">
    <property type="protein sequence ID" value="SMY30191.1"/>
    <property type="molecule type" value="Genomic_DNA"/>
</dbReference>
<proteinExistence type="predicted"/>
<evidence type="ECO:0000313" key="2">
    <source>
        <dbReference type="Proteomes" id="UP000215453"/>
    </source>
</evidence>
<gene>
    <name evidence="1" type="ORF">ZT1A5_G11641</name>
</gene>